<gene>
    <name evidence="1" type="ORF">UX85_C0004G0079</name>
</gene>
<name>A0A0G1RVK9_9BACT</name>
<reference evidence="1 2" key="1">
    <citation type="journal article" date="2015" name="Nature">
        <title>rRNA introns, odd ribosomes, and small enigmatic genomes across a large radiation of phyla.</title>
        <authorList>
            <person name="Brown C.T."/>
            <person name="Hug L.A."/>
            <person name="Thomas B.C."/>
            <person name="Sharon I."/>
            <person name="Castelle C.J."/>
            <person name="Singh A."/>
            <person name="Wilkins M.J."/>
            <person name="Williams K.H."/>
            <person name="Banfield J.F."/>
        </authorList>
    </citation>
    <scope>NUCLEOTIDE SEQUENCE [LARGE SCALE GENOMIC DNA]</scope>
</reference>
<protein>
    <submittedName>
        <fullName evidence="1">Uncharacterized protein</fullName>
    </submittedName>
</protein>
<organism evidence="1 2">
    <name type="scientific">Candidatus Beckwithbacteria bacterium GW2011_GWB1_47_15</name>
    <dbReference type="NCBI Taxonomy" id="1618371"/>
    <lineage>
        <taxon>Bacteria</taxon>
        <taxon>Candidatus Beckwithiibacteriota</taxon>
    </lineage>
</organism>
<evidence type="ECO:0000313" key="2">
    <source>
        <dbReference type="Proteomes" id="UP000033860"/>
    </source>
</evidence>
<evidence type="ECO:0000313" key="1">
    <source>
        <dbReference type="EMBL" id="KKU61157.1"/>
    </source>
</evidence>
<dbReference type="EMBL" id="LCNT01000004">
    <property type="protein sequence ID" value="KKU61157.1"/>
    <property type="molecule type" value="Genomic_DNA"/>
</dbReference>
<comment type="caution">
    <text evidence="1">The sequence shown here is derived from an EMBL/GenBank/DDBJ whole genome shotgun (WGS) entry which is preliminary data.</text>
</comment>
<sequence>MNNHALLTLIRGDTNSMGKVLEIKFHYPPKAEKELKLFNEAKNVLRDYNFQTEIYWALVEEGNFSRFIETVKTIVPDSSLETIPVNSMHGKISFKICLLLPNVQETDKEPLLDKIMRLDIPLNKNAMDYSFTMRKEMAESMGRPLTNAEVRRETRATIARNLSFYSETSNNLPNP</sequence>
<dbReference type="AlphaFoldDB" id="A0A0G1RVK9"/>
<proteinExistence type="predicted"/>
<accession>A0A0G1RVK9</accession>
<dbReference type="Proteomes" id="UP000033860">
    <property type="component" value="Unassembled WGS sequence"/>
</dbReference>